<proteinExistence type="predicted"/>
<reference evidence="1" key="1">
    <citation type="submission" date="2018-02" db="EMBL/GenBank/DDBJ databases">
        <title>Rhizophora mucronata_Transcriptome.</title>
        <authorList>
            <person name="Meera S.P."/>
            <person name="Sreeshan A."/>
            <person name="Augustine A."/>
        </authorList>
    </citation>
    <scope>NUCLEOTIDE SEQUENCE</scope>
    <source>
        <tissue evidence="1">Leaf</tissue>
    </source>
</reference>
<protein>
    <submittedName>
        <fullName evidence="1">Uncharacterized protein</fullName>
    </submittedName>
</protein>
<dbReference type="EMBL" id="GGEC01059196">
    <property type="protein sequence ID" value="MBX39680.1"/>
    <property type="molecule type" value="Transcribed_RNA"/>
</dbReference>
<dbReference type="AlphaFoldDB" id="A0A2P2NB87"/>
<accession>A0A2P2NB87</accession>
<organism evidence="1">
    <name type="scientific">Rhizophora mucronata</name>
    <name type="common">Asiatic mangrove</name>
    <dbReference type="NCBI Taxonomy" id="61149"/>
    <lineage>
        <taxon>Eukaryota</taxon>
        <taxon>Viridiplantae</taxon>
        <taxon>Streptophyta</taxon>
        <taxon>Embryophyta</taxon>
        <taxon>Tracheophyta</taxon>
        <taxon>Spermatophyta</taxon>
        <taxon>Magnoliopsida</taxon>
        <taxon>eudicotyledons</taxon>
        <taxon>Gunneridae</taxon>
        <taxon>Pentapetalae</taxon>
        <taxon>rosids</taxon>
        <taxon>fabids</taxon>
        <taxon>Malpighiales</taxon>
        <taxon>Rhizophoraceae</taxon>
        <taxon>Rhizophora</taxon>
    </lineage>
</organism>
<name>A0A2P2NB87_RHIMU</name>
<evidence type="ECO:0000313" key="1">
    <source>
        <dbReference type="EMBL" id="MBX39680.1"/>
    </source>
</evidence>
<sequence>MCGLLSKMHWSTIHPGMMYTSSQILPVNFLK</sequence>